<reference evidence="1 2" key="1">
    <citation type="submission" date="2018-10" db="EMBL/GenBank/DDBJ databases">
        <title>Genomic Encyclopedia of Archaeal and Bacterial Type Strains, Phase II (KMG-II): from individual species to whole genera.</title>
        <authorList>
            <person name="Goeker M."/>
        </authorList>
    </citation>
    <scope>NUCLEOTIDE SEQUENCE [LARGE SCALE GENOMIC DNA]</scope>
    <source>
        <strain evidence="1 2">DSM 14954</strain>
    </source>
</reference>
<dbReference type="InterPro" id="IPR045423">
    <property type="entry name" value="DUF6510"/>
</dbReference>
<accession>A0A660L5U9</accession>
<name>A0A660L5U9_9ACTN</name>
<dbReference type="Pfam" id="PF20120">
    <property type="entry name" value="DUF6510"/>
    <property type="match status" value="1"/>
</dbReference>
<evidence type="ECO:0000313" key="2">
    <source>
        <dbReference type="Proteomes" id="UP000278962"/>
    </source>
</evidence>
<organism evidence="1 2">
    <name type="scientific">Solirubrobacter pauli</name>
    <dbReference type="NCBI Taxonomy" id="166793"/>
    <lineage>
        <taxon>Bacteria</taxon>
        <taxon>Bacillati</taxon>
        <taxon>Actinomycetota</taxon>
        <taxon>Thermoleophilia</taxon>
        <taxon>Solirubrobacterales</taxon>
        <taxon>Solirubrobacteraceae</taxon>
        <taxon>Solirubrobacter</taxon>
    </lineage>
</organism>
<comment type="caution">
    <text evidence="1">The sequence shown here is derived from an EMBL/GenBank/DDBJ whole genome shotgun (WGS) entry which is preliminary data.</text>
</comment>
<dbReference type="EMBL" id="RBIL01000002">
    <property type="protein sequence ID" value="RKQ88202.1"/>
    <property type="molecule type" value="Genomic_DNA"/>
</dbReference>
<proteinExistence type="predicted"/>
<dbReference type="AlphaFoldDB" id="A0A660L5U9"/>
<sequence length="85" mass="8830">MTHLDGNAVAGDLSAVFTGDLSGAVATCAGCGVSGPVATVMVYEGMGEVLRCPECDSVLLRLMRTPGETRLDMRGVSLLRWRSAA</sequence>
<keyword evidence="2" id="KW-1185">Reference proteome</keyword>
<evidence type="ECO:0000313" key="1">
    <source>
        <dbReference type="EMBL" id="RKQ88202.1"/>
    </source>
</evidence>
<dbReference type="RefSeq" id="WP_121257504.1">
    <property type="nucleotide sequence ID" value="NZ_RBIL01000002.1"/>
</dbReference>
<gene>
    <name evidence="1" type="ORF">C8N24_6243</name>
</gene>
<protein>
    <submittedName>
        <fullName evidence="1">Uncharacterized protein</fullName>
    </submittedName>
</protein>
<dbReference type="Proteomes" id="UP000278962">
    <property type="component" value="Unassembled WGS sequence"/>
</dbReference>
<dbReference type="OrthoDB" id="165401at2"/>